<accession>A0A5C3KGR5</accession>
<organism evidence="2 3">
    <name type="scientific">Coprinopsis marcescibilis</name>
    <name type="common">Agaric fungus</name>
    <name type="synonym">Psathyrella marcescibilis</name>
    <dbReference type="NCBI Taxonomy" id="230819"/>
    <lineage>
        <taxon>Eukaryota</taxon>
        <taxon>Fungi</taxon>
        <taxon>Dikarya</taxon>
        <taxon>Basidiomycota</taxon>
        <taxon>Agaricomycotina</taxon>
        <taxon>Agaricomycetes</taxon>
        <taxon>Agaricomycetidae</taxon>
        <taxon>Agaricales</taxon>
        <taxon>Agaricineae</taxon>
        <taxon>Psathyrellaceae</taxon>
        <taxon>Coprinopsis</taxon>
    </lineage>
</organism>
<reference evidence="2 3" key="1">
    <citation type="journal article" date="2019" name="Nat. Ecol. Evol.">
        <title>Megaphylogeny resolves global patterns of mushroom evolution.</title>
        <authorList>
            <person name="Varga T."/>
            <person name="Krizsan K."/>
            <person name="Foldi C."/>
            <person name="Dima B."/>
            <person name="Sanchez-Garcia M."/>
            <person name="Sanchez-Ramirez S."/>
            <person name="Szollosi G.J."/>
            <person name="Szarkandi J.G."/>
            <person name="Papp V."/>
            <person name="Albert L."/>
            <person name="Andreopoulos W."/>
            <person name="Angelini C."/>
            <person name="Antonin V."/>
            <person name="Barry K.W."/>
            <person name="Bougher N.L."/>
            <person name="Buchanan P."/>
            <person name="Buyck B."/>
            <person name="Bense V."/>
            <person name="Catcheside P."/>
            <person name="Chovatia M."/>
            <person name="Cooper J."/>
            <person name="Damon W."/>
            <person name="Desjardin D."/>
            <person name="Finy P."/>
            <person name="Geml J."/>
            <person name="Haridas S."/>
            <person name="Hughes K."/>
            <person name="Justo A."/>
            <person name="Karasinski D."/>
            <person name="Kautmanova I."/>
            <person name="Kiss B."/>
            <person name="Kocsube S."/>
            <person name="Kotiranta H."/>
            <person name="LaButti K.M."/>
            <person name="Lechner B.E."/>
            <person name="Liimatainen K."/>
            <person name="Lipzen A."/>
            <person name="Lukacs Z."/>
            <person name="Mihaltcheva S."/>
            <person name="Morgado L.N."/>
            <person name="Niskanen T."/>
            <person name="Noordeloos M.E."/>
            <person name="Ohm R.A."/>
            <person name="Ortiz-Santana B."/>
            <person name="Ovrebo C."/>
            <person name="Racz N."/>
            <person name="Riley R."/>
            <person name="Savchenko A."/>
            <person name="Shiryaev A."/>
            <person name="Soop K."/>
            <person name="Spirin V."/>
            <person name="Szebenyi C."/>
            <person name="Tomsovsky M."/>
            <person name="Tulloss R.E."/>
            <person name="Uehling J."/>
            <person name="Grigoriev I.V."/>
            <person name="Vagvolgyi C."/>
            <person name="Papp T."/>
            <person name="Martin F.M."/>
            <person name="Miettinen O."/>
            <person name="Hibbett D.S."/>
            <person name="Nagy L.G."/>
        </authorList>
    </citation>
    <scope>NUCLEOTIDE SEQUENCE [LARGE SCALE GENOMIC DNA]</scope>
    <source>
        <strain evidence="2 3">CBS 121175</strain>
    </source>
</reference>
<feature type="region of interest" description="Disordered" evidence="1">
    <location>
        <begin position="51"/>
        <end position="74"/>
    </location>
</feature>
<sequence>MSKAKSSKNAQKRQSSAKTAFKKKNIKAKANNEQLLDILDKQSTLIHESSLLKSQNNAKTTSPNFSASHNNQIPQNSMNDLAAILQGI</sequence>
<feature type="region of interest" description="Disordered" evidence="1">
    <location>
        <begin position="1"/>
        <end position="26"/>
    </location>
</feature>
<dbReference type="Proteomes" id="UP000307440">
    <property type="component" value="Unassembled WGS sequence"/>
</dbReference>
<name>A0A5C3KGR5_COPMA</name>
<keyword evidence="3" id="KW-1185">Reference proteome</keyword>
<dbReference type="AlphaFoldDB" id="A0A5C3KGR5"/>
<proteinExistence type="predicted"/>
<evidence type="ECO:0000313" key="3">
    <source>
        <dbReference type="Proteomes" id="UP000307440"/>
    </source>
</evidence>
<dbReference type="EMBL" id="ML210347">
    <property type="protein sequence ID" value="TFK19321.1"/>
    <property type="molecule type" value="Genomic_DNA"/>
</dbReference>
<protein>
    <submittedName>
        <fullName evidence="2">Uncharacterized protein</fullName>
    </submittedName>
</protein>
<feature type="compositionally biased region" description="Polar residues" evidence="1">
    <location>
        <begin position="7"/>
        <end position="16"/>
    </location>
</feature>
<gene>
    <name evidence="2" type="ORF">FA15DRAFT_709094</name>
</gene>
<evidence type="ECO:0000313" key="2">
    <source>
        <dbReference type="EMBL" id="TFK19321.1"/>
    </source>
</evidence>
<evidence type="ECO:0000256" key="1">
    <source>
        <dbReference type="SAM" id="MobiDB-lite"/>
    </source>
</evidence>